<evidence type="ECO:0000313" key="1">
    <source>
        <dbReference type="EMBL" id="KAI0093977.1"/>
    </source>
</evidence>
<proteinExistence type="predicted"/>
<accession>A0ACB8UI36</accession>
<dbReference type="Proteomes" id="UP001055072">
    <property type="component" value="Unassembled WGS sequence"/>
</dbReference>
<dbReference type="EMBL" id="MU274901">
    <property type="protein sequence ID" value="KAI0093977.1"/>
    <property type="molecule type" value="Genomic_DNA"/>
</dbReference>
<gene>
    <name evidence="1" type="ORF">BDY19DRAFT_289399</name>
</gene>
<protein>
    <submittedName>
        <fullName evidence="1">WD40-repeat-containing domain protein</fullName>
    </submittedName>
</protein>
<keyword evidence="2" id="KW-1185">Reference proteome</keyword>
<evidence type="ECO:0000313" key="2">
    <source>
        <dbReference type="Proteomes" id="UP001055072"/>
    </source>
</evidence>
<comment type="caution">
    <text evidence="1">The sequence shown here is derived from an EMBL/GenBank/DDBJ whole genome shotgun (WGS) entry which is preliminary data.</text>
</comment>
<name>A0ACB8UI36_9APHY</name>
<sequence length="366" mass="39376">MPYTRQSTLRIPAPVSSVSLSDNQLAVGSDDGSVRFYDLPSTRVTKAIRGLDGEIASVVWARRNQEPQEVWVANGPTAYRFSLDSSKMVLSNKDAIIQLLLGQDKEDVVNEVRVLIIWGSFSIHVSVDRQLSLSPNSKYLAFSTDAGTVGTIDLANQQVTRTKVSHTNICSSVEFIPDRPSEIVSGGYDSALLHFDFKQGSILSRLDIAAAPPTTGVSMSPPFVLSISVSPNGLVAATTADGRVWLGTGADKASPVAKKRRSRKWEGLREPDGIFAQVADGPIVASAFTAPATLVTCSLLGRISQHTVMYDEDFTARLDAAWTGSVTNLAKVNTLTASAEWVIVGGFSEDGRGTVELWREDDTASQ</sequence>
<reference evidence="1" key="1">
    <citation type="journal article" date="2021" name="Environ. Microbiol.">
        <title>Gene family expansions and transcriptome signatures uncover fungal adaptations to wood decay.</title>
        <authorList>
            <person name="Hage H."/>
            <person name="Miyauchi S."/>
            <person name="Viragh M."/>
            <person name="Drula E."/>
            <person name="Min B."/>
            <person name="Chaduli D."/>
            <person name="Navarro D."/>
            <person name="Favel A."/>
            <person name="Norest M."/>
            <person name="Lesage-Meessen L."/>
            <person name="Balint B."/>
            <person name="Merenyi Z."/>
            <person name="de Eugenio L."/>
            <person name="Morin E."/>
            <person name="Martinez A.T."/>
            <person name="Baldrian P."/>
            <person name="Stursova M."/>
            <person name="Martinez M.J."/>
            <person name="Novotny C."/>
            <person name="Magnuson J.K."/>
            <person name="Spatafora J.W."/>
            <person name="Maurice S."/>
            <person name="Pangilinan J."/>
            <person name="Andreopoulos W."/>
            <person name="LaButti K."/>
            <person name="Hundley H."/>
            <person name="Na H."/>
            <person name="Kuo A."/>
            <person name="Barry K."/>
            <person name="Lipzen A."/>
            <person name="Henrissat B."/>
            <person name="Riley R."/>
            <person name="Ahrendt S."/>
            <person name="Nagy L.G."/>
            <person name="Grigoriev I.V."/>
            <person name="Martin F."/>
            <person name="Rosso M.N."/>
        </authorList>
    </citation>
    <scope>NUCLEOTIDE SEQUENCE</scope>
    <source>
        <strain evidence="1">CBS 384.51</strain>
    </source>
</reference>
<organism evidence="1 2">
    <name type="scientific">Irpex rosettiformis</name>
    <dbReference type="NCBI Taxonomy" id="378272"/>
    <lineage>
        <taxon>Eukaryota</taxon>
        <taxon>Fungi</taxon>
        <taxon>Dikarya</taxon>
        <taxon>Basidiomycota</taxon>
        <taxon>Agaricomycotina</taxon>
        <taxon>Agaricomycetes</taxon>
        <taxon>Polyporales</taxon>
        <taxon>Irpicaceae</taxon>
        <taxon>Irpex</taxon>
    </lineage>
</organism>